<gene>
    <name evidence="4" type="ORF">A2714_00975</name>
</gene>
<keyword evidence="1 2" id="KW-0597">Phosphoprotein</keyword>
<dbReference type="Gene3D" id="3.40.50.2300">
    <property type="match status" value="1"/>
</dbReference>
<dbReference type="EMBL" id="MGGE01000051">
    <property type="protein sequence ID" value="OGM20131.1"/>
    <property type="molecule type" value="Genomic_DNA"/>
</dbReference>
<dbReference type="Proteomes" id="UP000178419">
    <property type="component" value="Unassembled WGS sequence"/>
</dbReference>
<accession>A0A1F7XYL6</accession>
<evidence type="ECO:0000313" key="4">
    <source>
        <dbReference type="EMBL" id="OGM20131.1"/>
    </source>
</evidence>
<evidence type="ECO:0000259" key="3">
    <source>
        <dbReference type="PROSITE" id="PS50110"/>
    </source>
</evidence>
<dbReference type="SUPFAM" id="SSF52172">
    <property type="entry name" value="CheY-like"/>
    <property type="match status" value="1"/>
</dbReference>
<dbReference type="Pfam" id="PF00072">
    <property type="entry name" value="Response_reg"/>
    <property type="match status" value="1"/>
</dbReference>
<evidence type="ECO:0000313" key="5">
    <source>
        <dbReference type="Proteomes" id="UP000178419"/>
    </source>
</evidence>
<dbReference type="AlphaFoldDB" id="A0A1F7XYL6"/>
<dbReference type="GO" id="GO:0000160">
    <property type="term" value="P:phosphorelay signal transduction system"/>
    <property type="evidence" value="ECO:0007669"/>
    <property type="project" value="InterPro"/>
</dbReference>
<sequence>MKMYVQKLTSVGYNVLTAIDGEEAGDVFKKNKIDLVITDIMLPRVSGIEFLEKLRKTPKGKKVPVIAWSNLAREEDKNRVVDLGAQEYIVKGTLSLEQMAETVKKYLS</sequence>
<evidence type="ECO:0000256" key="2">
    <source>
        <dbReference type="PROSITE-ProRule" id="PRU00169"/>
    </source>
</evidence>
<reference evidence="4 5" key="1">
    <citation type="journal article" date="2016" name="Nat. Commun.">
        <title>Thousands of microbial genomes shed light on interconnected biogeochemical processes in an aquifer system.</title>
        <authorList>
            <person name="Anantharaman K."/>
            <person name="Brown C.T."/>
            <person name="Hug L.A."/>
            <person name="Sharon I."/>
            <person name="Castelle C.J."/>
            <person name="Probst A.J."/>
            <person name="Thomas B.C."/>
            <person name="Singh A."/>
            <person name="Wilkins M.J."/>
            <person name="Karaoz U."/>
            <person name="Brodie E.L."/>
            <person name="Williams K.H."/>
            <person name="Hubbard S.S."/>
            <person name="Banfield J.F."/>
        </authorList>
    </citation>
    <scope>NUCLEOTIDE SEQUENCE [LARGE SCALE GENOMIC DNA]</scope>
</reference>
<evidence type="ECO:0000256" key="1">
    <source>
        <dbReference type="ARBA" id="ARBA00022553"/>
    </source>
</evidence>
<dbReference type="PANTHER" id="PTHR44591:SF23">
    <property type="entry name" value="CHEY SUBFAMILY"/>
    <property type="match status" value="1"/>
</dbReference>
<proteinExistence type="predicted"/>
<dbReference type="PROSITE" id="PS50110">
    <property type="entry name" value="RESPONSE_REGULATORY"/>
    <property type="match status" value="1"/>
</dbReference>
<dbReference type="SMART" id="SM00448">
    <property type="entry name" value="REC"/>
    <property type="match status" value="1"/>
</dbReference>
<dbReference type="InterPro" id="IPR050595">
    <property type="entry name" value="Bact_response_regulator"/>
</dbReference>
<feature type="modified residue" description="4-aspartylphosphate" evidence="2">
    <location>
        <position position="39"/>
    </location>
</feature>
<organism evidence="4 5">
    <name type="scientific">Candidatus Woesebacteria bacterium RIFCSPHIGHO2_01_FULL_38_9</name>
    <dbReference type="NCBI Taxonomy" id="1802492"/>
    <lineage>
        <taxon>Bacteria</taxon>
        <taxon>Candidatus Woeseibacteriota</taxon>
    </lineage>
</organism>
<comment type="caution">
    <text evidence="4">The sequence shown here is derived from an EMBL/GenBank/DDBJ whole genome shotgun (WGS) entry which is preliminary data.</text>
</comment>
<protein>
    <recommendedName>
        <fullName evidence="3">Response regulatory domain-containing protein</fullName>
    </recommendedName>
</protein>
<feature type="domain" description="Response regulatory" evidence="3">
    <location>
        <begin position="1"/>
        <end position="106"/>
    </location>
</feature>
<dbReference type="InterPro" id="IPR001789">
    <property type="entry name" value="Sig_transdc_resp-reg_receiver"/>
</dbReference>
<name>A0A1F7XYL6_9BACT</name>
<dbReference type="InterPro" id="IPR011006">
    <property type="entry name" value="CheY-like_superfamily"/>
</dbReference>
<dbReference type="PANTHER" id="PTHR44591">
    <property type="entry name" value="STRESS RESPONSE REGULATOR PROTEIN 1"/>
    <property type="match status" value="1"/>
</dbReference>